<keyword evidence="1" id="KW-1133">Transmembrane helix</keyword>
<name>A0ABP4IMX9_9PSEU</name>
<evidence type="ECO:0000313" key="3">
    <source>
        <dbReference type="Proteomes" id="UP001501414"/>
    </source>
</evidence>
<sequence>MKTSLEAIQLVLAQGELTTVNLRDWITNNIVPLILLAIAVILLWIGGRGDNAGVARRSIGLLVGLVALGIAVTGSGPAVGQALANLLVSTG</sequence>
<gene>
    <name evidence="2" type="ORF">GCM10009613_41950</name>
</gene>
<protein>
    <submittedName>
        <fullName evidence="2">Uncharacterized protein</fullName>
    </submittedName>
</protein>
<keyword evidence="1" id="KW-0812">Transmembrane</keyword>
<comment type="caution">
    <text evidence="2">The sequence shown here is derived from an EMBL/GenBank/DDBJ whole genome shotgun (WGS) entry which is preliminary data.</text>
</comment>
<evidence type="ECO:0000256" key="1">
    <source>
        <dbReference type="SAM" id="Phobius"/>
    </source>
</evidence>
<keyword evidence="3" id="KW-1185">Reference proteome</keyword>
<dbReference type="RefSeq" id="WP_344025102.1">
    <property type="nucleotide sequence ID" value="NZ_BAAAJK010000026.1"/>
</dbReference>
<dbReference type="EMBL" id="BAAAJK010000026">
    <property type="protein sequence ID" value="GAA1394206.1"/>
    <property type="molecule type" value="Genomic_DNA"/>
</dbReference>
<proteinExistence type="predicted"/>
<evidence type="ECO:0000313" key="2">
    <source>
        <dbReference type="EMBL" id="GAA1394206.1"/>
    </source>
</evidence>
<keyword evidence="1" id="KW-0472">Membrane</keyword>
<feature type="transmembrane region" description="Helical" evidence="1">
    <location>
        <begin position="59"/>
        <end position="79"/>
    </location>
</feature>
<feature type="transmembrane region" description="Helical" evidence="1">
    <location>
        <begin position="30"/>
        <end position="47"/>
    </location>
</feature>
<organism evidence="2 3">
    <name type="scientific">Pseudonocardia kongjuensis</name>
    <dbReference type="NCBI Taxonomy" id="102227"/>
    <lineage>
        <taxon>Bacteria</taxon>
        <taxon>Bacillati</taxon>
        <taxon>Actinomycetota</taxon>
        <taxon>Actinomycetes</taxon>
        <taxon>Pseudonocardiales</taxon>
        <taxon>Pseudonocardiaceae</taxon>
        <taxon>Pseudonocardia</taxon>
    </lineage>
</organism>
<dbReference type="Proteomes" id="UP001501414">
    <property type="component" value="Unassembled WGS sequence"/>
</dbReference>
<reference evidence="3" key="1">
    <citation type="journal article" date="2019" name="Int. J. Syst. Evol. Microbiol.">
        <title>The Global Catalogue of Microorganisms (GCM) 10K type strain sequencing project: providing services to taxonomists for standard genome sequencing and annotation.</title>
        <authorList>
            <consortium name="The Broad Institute Genomics Platform"/>
            <consortium name="The Broad Institute Genome Sequencing Center for Infectious Disease"/>
            <person name="Wu L."/>
            <person name="Ma J."/>
        </authorList>
    </citation>
    <scope>NUCLEOTIDE SEQUENCE [LARGE SCALE GENOMIC DNA]</scope>
    <source>
        <strain evidence="3">JCM 11896</strain>
    </source>
</reference>
<accession>A0ABP4IMX9</accession>